<comment type="caution">
    <text evidence="2">The sequence shown here is derived from an EMBL/GenBank/DDBJ whole genome shotgun (WGS) entry which is preliminary data.</text>
</comment>
<dbReference type="RefSeq" id="WP_232182339.1">
    <property type="nucleotide sequence ID" value="NZ_JAIOAP010000001.1"/>
</dbReference>
<organism evidence="2 3">
    <name type="scientific">Cohnella silvisoli</name>
    <dbReference type="NCBI Taxonomy" id="2873699"/>
    <lineage>
        <taxon>Bacteria</taxon>
        <taxon>Bacillati</taxon>
        <taxon>Bacillota</taxon>
        <taxon>Bacilli</taxon>
        <taxon>Bacillales</taxon>
        <taxon>Paenibacillaceae</taxon>
        <taxon>Cohnella</taxon>
    </lineage>
</organism>
<dbReference type="SUPFAM" id="SSF51445">
    <property type="entry name" value="(Trans)glycosidases"/>
    <property type="match status" value="1"/>
</dbReference>
<gene>
    <name evidence="2" type="ORF">QJS35_01920</name>
</gene>
<dbReference type="Gene3D" id="3.20.20.80">
    <property type="entry name" value="Glycosidases"/>
    <property type="match status" value="1"/>
</dbReference>
<keyword evidence="3" id="KW-1185">Reference proteome</keyword>
<dbReference type="InterPro" id="IPR017853">
    <property type="entry name" value="GH"/>
</dbReference>
<proteinExistence type="predicted"/>
<evidence type="ECO:0000259" key="1">
    <source>
        <dbReference type="Pfam" id="PF08924"/>
    </source>
</evidence>
<protein>
    <submittedName>
        <fullName evidence="2">DUF1906 domain-containing protein</fullName>
    </submittedName>
</protein>
<reference evidence="2 3" key="1">
    <citation type="journal article" date="2023" name="Genome Announc.">
        <title>Pan-Genome Analyses of the Genus Cohnella and Proposal of the Novel Species Cohnella silvisoli sp. nov., Isolated from Forest Soil.</title>
        <authorList>
            <person name="Wang C."/>
            <person name="Mao L."/>
            <person name="Bao G."/>
            <person name="Zhu H."/>
        </authorList>
    </citation>
    <scope>NUCLEOTIDE SEQUENCE [LARGE SCALE GENOMIC DNA]</scope>
    <source>
        <strain evidence="2 3">NL03-T5-1</strain>
    </source>
</reference>
<dbReference type="InterPro" id="IPR015020">
    <property type="entry name" value="Rv2525c-like_Glyco_Hydro-like"/>
</dbReference>
<sequence>MAKGIDCSTPLNAARVSTLVQQGYQFAARYLVPDSYAWKRLTLSEAEAITTAGMQVISVYETAANRASGGASAGQQDGAAALKEAQLIAQPKGSTIYFAVDYDAQPRDYDAIERYLKAAAQQIPDYETGVYGSYAVVEEMAKRKACSCFWQTYAWSRGKKSEFANIYQYQNDVKIGGIAVDLNDSYGSEGWWNTIEGGQPTMSQSDADKIIRFLSAAWYAATTKTDKDEFNRLANEVRKAAGLPIES</sequence>
<feature type="domain" description="Rv2525c-like glycoside hydrolase-like" evidence="1">
    <location>
        <begin position="18"/>
        <end position="183"/>
    </location>
</feature>
<name>A0ABV1KM47_9BACL</name>
<evidence type="ECO:0000313" key="3">
    <source>
        <dbReference type="Proteomes" id="UP001493487"/>
    </source>
</evidence>
<evidence type="ECO:0000313" key="2">
    <source>
        <dbReference type="EMBL" id="MEQ4481146.1"/>
    </source>
</evidence>
<dbReference type="Proteomes" id="UP001493487">
    <property type="component" value="Unassembled WGS sequence"/>
</dbReference>
<dbReference type="Pfam" id="PF08924">
    <property type="entry name" value="Rv2525c_GlyHyd-like"/>
    <property type="match status" value="1"/>
</dbReference>
<dbReference type="EMBL" id="JASKHM010000001">
    <property type="protein sequence ID" value="MEQ4481146.1"/>
    <property type="molecule type" value="Genomic_DNA"/>
</dbReference>
<accession>A0ABV1KM47</accession>